<organism evidence="3">
    <name type="scientific">Harpegnathos saltator</name>
    <name type="common">Jerdon's jumping ant</name>
    <dbReference type="NCBI Taxonomy" id="610380"/>
    <lineage>
        <taxon>Eukaryota</taxon>
        <taxon>Metazoa</taxon>
        <taxon>Ecdysozoa</taxon>
        <taxon>Arthropoda</taxon>
        <taxon>Hexapoda</taxon>
        <taxon>Insecta</taxon>
        <taxon>Pterygota</taxon>
        <taxon>Neoptera</taxon>
        <taxon>Endopterygota</taxon>
        <taxon>Hymenoptera</taxon>
        <taxon>Apocrita</taxon>
        <taxon>Aculeata</taxon>
        <taxon>Formicoidea</taxon>
        <taxon>Formicidae</taxon>
        <taxon>Ponerinae</taxon>
        <taxon>Ponerini</taxon>
        <taxon>Harpegnathos</taxon>
    </lineage>
</organism>
<evidence type="ECO:0000256" key="1">
    <source>
        <dbReference type="SAM" id="MobiDB-lite"/>
    </source>
</evidence>
<dbReference type="AlphaFoldDB" id="E2BRB9"/>
<gene>
    <name evidence="2" type="ORF">EAI_14247</name>
</gene>
<dbReference type="OMA" id="PRMTRIT"/>
<reference evidence="2 3" key="1">
    <citation type="journal article" date="2010" name="Science">
        <title>Genomic comparison of the ants Camponotus floridanus and Harpegnathos saltator.</title>
        <authorList>
            <person name="Bonasio R."/>
            <person name="Zhang G."/>
            <person name="Ye C."/>
            <person name="Mutti N.S."/>
            <person name="Fang X."/>
            <person name="Qin N."/>
            <person name="Donahue G."/>
            <person name="Yang P."/>
            <person name="Li Q."/>
            <person name="Li C."/>
            <person name="Zhang P."/>
            <person name="Huang Z."/>
            <person name="Berger S.L."/>
            <person name="Reinberg D."/>
            <person name="Wang J."/>
            <person name="Liebig J."/>
        </authorList>
    </citation>
    <scope>NUCLEOTIDE SEQUENCE [LARGE SCALE GENOMIC DNA]</scope>
    <source>
        <strain evidence="2 3">R22 G/1</strain>
    </source>
</reference>
<keyword evidence="3" id="KW-1185">Reference proteome</keyword>
<sequence>MCNCNDTGPVTEEYHTAPSDFAASMPQEWRTSTRYEAADTTPEFPSTPPQRIRRGDYRRPQDAPVRPMPRRRNLTGVAIVPRRIDYSTTETVQRISSVTEHSYIPETSTVPGTYRLRRTRPPQHPQVLRQYTPRMTRITPCGKCLRRPNNHSYDHDLNHIRPARSPTKTREVKISLDTCSGRHRRMRSQSEKILEKQEWS</sequence>
<dbReference type="InParanoid" id="E2BRB9"/>
<name>E2BRB9_HARSA</name>
<protein>
    <submittedName>
        <fullName evidence="2">Uncharacterized protein</fullName>
    </submittedName>
</protein>
<dbReference type="Proteomes" id="UP000008237">
    <property type="component" value="Unassembled WGS sequence"/>
</dbReference>
<proteinExistence type="predicted"/>
<feature type="region of interest" description="Disordered" evidence="1">
    <location>
        <begin position="1"/>
        <end position="70"/>
    </location>
</feature>
<dbReference type="OrthoDB" id="7553275at2759"/>
<accession>E2BRB9</accession>
<dbReference type="EMBL" id="GL449942">
    <property type="protein sequence ID" value="EFN81754.1"/>
    <property type="molecule type" value="Genomic_DNA"/>
</dbReference>
<evidence type="ECO:0000313" key="3">
    <source>
        <dbReference type="Proteomes" id="UP000008237"/>
    </source>
</evidence>
<evidence type="ECO:0000313" key="2">
    <source>
        <dbReference type="EMBL" id="EFN81754.1"/>
    </source>
</evidence>